<reference evidence="1" key="1">
    <citation type="journal article" date="2014" name="Int. J. Syst. Evol. Microbiol.">
        <title>Complete genome sequence of Corynebacterium casei LMG S-19264T (=DSM 44701T), isolated from a smear-ripened cheese.</title>
        <authorList>
            <consortium name="US DOE Joint Genome Institute (JGI-PGF)"/>
            <person name="Walter F."/>
            <person name="Albersmeier A."/>
            <person name="Kalinowski J."/>
            <person name="Ruckert C."/>
        </authorList>
    </citation>
    <scope>NUCLEOTIDE SEQUENCE</scope>
    <source>
        <strain evidence="1">KCTC 12710</strain>
    </source>
</reference>
<reference evidence="1" key="2">
    <citation type="submission" date="2020-09" db="EMBL/GenBank/DDBJ databases">
        <authorList>
            <person name="Sun Q."/>
            <person name="Kim S."/>
        </authorList>
    </citation>
    <scope>NUCLEOTIDE SEQUENCE</scope>
    <source>
        <strain evidence="1">KCTC 12710</strain>
    </source>
</reference>
<accession>A0A918V7Y3</accession>
<evidence type="ECO:0000313" key="1">
    <source>
        <dbReference type="EMBL" id="GGZ77850.1"/>
    </source>
</evidence>
<dbReference type="Proteomes" id="UP000636004">
    <property type="component" value="Unassembled WGS sequence"/>
</dbReference>
<keyword evidence="2" id="KW-1185">Reference proteome</keyword>
<name>A0A918V7Y3_9FLAO</name>
<dbReference type="EMBL" id="BMWZ01000003">
    <property type="protein sequence ID" value="GGZ77850.1"/>
    <property type="molecule type" value="Genomic_DNA"/>
</dbReference>
<sequence length="63" mass="7389">MSAKIVELMRKNKILLYNCINNSQQSQKQAINSSDLKIILYEYSTEYSAQNIQLKHPCLKFHN</sequence>
<protein>
    <submittedName>
        <fullName evidence="1">Uncharacterized protein</fullName>
    </submittedName>
</protein>
<proteinExistence type="predicted"/>
<dbReference type="AlphaFoldDB" id="A0A918V7Y3"/>
<organism evidence="1 2">
    <name type="scientific">Algibacter mikhailovii</name>
    <dbReference type="NCBI Taxonomy" id="425498"/>
    <lineage>
        <taxon>Bacteria</taxon>
        <taxon>Pseudomonadati</taxon>
        <taxon>Bacteroidota</taxon>
        <taxon>Flavobacteriia</taxon>
        <taxon>Flavobacteriales</taxon>
        <taxon>Flavobacteriaceae</taxon>
        <taxon>Algibacter</taxon>
    </lineage>
</organism>
<evidence type="ECO:0000313" key="2">
    <source>
        <dbReference type="Proteomes" id="UP000636004"/>
    </source>
</evidence>
<gene>
    <name evidence="1" type="ORF">GCM10007028_14010</name>
</gene>
<comment type="caution">
    <text evidence="1">The sequence shown here is derived from an EMBL/GenBank/DDBJ whole genome shotgun (WGS) entry which is preliminary data.</text>
</comment>